<proteinExistence type="predicted"/>
<dbReference type="RefSeq" id="WP_161445772.1">
    <property type="nucleotide sequence ID" value="NZ_WXWU01000080.1"/>
</dbReference>
<dbReference type="InterPro" id="IPR022080">
    <property type="entry name" value="DUF3630"/>
</dbReference>
<dbReference type="EMBL" id="WXWW01000209">
    <property type="protein sequence ID" value="NAW66417.1"/>
    <property type="molecule type" value="Genomic_DNA"/>
</dbReference>
<dbReference type="Pfam" id="PF12305">
    <property type="entry name" value="DUF3630"/>
    <property type="match status" value="1"/>
</dbReference>
<dbReference type="AlphaFoldDB" id="A0A7X4WCU3"/>
<sequence length="105" mass="11799">MTYPTDIRFGVRELDSAQGCLHLLTPDFDYDSFADVALALITVLGASVVEKEANADLHIWLIDFEGCRMMLKGEHYSSAMWLELLSRDDGDTLAFLAGWLEKLTQ</sequence>
<name>A0A7X4WCU3_9GAMM</name>
<comment type="caution">
    <text evidence="1">The sequence shown here is derived from an EMBL/GenBank/DDBJ whole genome shotgun (WGS) entry which is preliminary data.</text>
</comment>
<accession>A0A7X4WCU3</accession>
<dbReference type="Proteomes" id="UP000465712">
    <property type="component" value="Unassembled WGS sequence"/>
</dbReference>
<gene>
    <name evidence="1" type="ORF">CAG72_14465</name>
</gene>
<evidence type="ECO:0000313" key="2">
    <source>
        <dbReference type="Proteomes" id="UP000465712"/>
    </source>
</evidence>
<reference evidence="1 2" key="1">
    <citation type="submission" date="2017-05" db="EMBL/GenBank/DDBJ databases">
        <title>High clonality and local adaptation shapes Vibrionaceae linages within an endangered oasis.</title>
        <authorList>
            <person name="Vazquez-Rosas-Landa M."/>
        </authorList>
    </citation>
    <scope>NUCLEOTIDE SEQUENCE [LARGE SCALE GENOMIC DNA]</scope>
    <source>
        <strain evidence="1 2">P46_P4S1P180</strain>
    </source>
</reference>
<protein>
    <submittedName>
        <fullName evidence="1">DUF3630 family protein</fullName>
    </submittedName>
</protein>
<organism evidence="1 2">
    <name type="scientific">Photobacterium halotolerans</name>
    <dbReference type="NCBI Taxonomy" id="265726"/>
    <lineage>
        <taxon>Bacteria</taxon>
        <taxon>Pseudomonadati</taxon>
        <taxon>Pseudomonadota</taxon>
        <taxon>Gammaproteobacteria</taxon>
        <taxon>Vibrionales</taxon>
        <taxon>Vibrionaceae</taxon>
        <taxon>Photobacterium</taxon>
    </lineage>
</organism>
<dbReference type="OrthoDB" id="6389032at2"/>
<evidence type="ECO:0000313" key="1">
    <source>
        <dbReference type="EMBL" id="NAW66417.1"/>
    </source>
</evidence>